<protein>
    <submittedName>
        <fullName evidence="9">Guanine nucleotide-binding protein subunit alpha homolog isoform X1</fullName>
    </submittedName>
</protein>
<dbReference type="GO" id="GO:0050793">
    <property type="term" value="P:regulation of developmental process"/>
    <property type="evidence" value="ECO:0007669"/>
    <property type="project" value="UniProtKB-ARBA"/>
</dbReference>
<dbReference type="GO" id="GO:0005525">
    <property type="term" value="F:GTP binding"/>
    <property type="evidence" value="ECO:0007669"/>
    <property type="project" value="UniProtKB-KW"/>
</dbReference>
<dbReference type="InterPro" id="IPR011025">
    <property type="entry name" value="GproteinA_insert"/>
</dbReference>
<dbReference type="GO" id="GO:0031683">
    <property type="term" value="F:G-protein beta/gamma-subunit complex binding"/>
    <property type="evidence" value="ECO:0007669"/>
    <property type="project" value="InterPro"/>
</dbReference>
<evidence type="ECO:0000256" key="4">
    <source>
        <dbReference type="ARBA" id="ARBA00023134"/>
    </source>
</evidence>
<sequence length="468" mass="54018">MSGITLTKLTQERISIPNHNVITNGVENIIDSDTLSGTLTHLMEEHRTRVGAVTGPEAATTSTDGLISNGAERLRLQGSRLQTSRFACFRCCGNIITYLVRLRSTPEELEQRYKSKEIDKFLDKEKHTFRRQDQDQKPILAMSVKLLLLGAGESGKSTFLKQMRIIHGVNFDYELLLEYQSVIYQNVIRGMQVLLDAREKLNIAWGSDGREQDAYDAKLMECNSLDVPKFMEYAIPISRLWQDRGIRRAFERRREFQISDSVSYFLDEIERLATPDYVPTHRDILHCRKATKGVYEFCVKVQNIPFVFVDVGGQRTQRQKWTRCFDSSVTSIIFLVSSSEFDQVLAEDRKTNRLEESKNIFDTIVNNATFKGISIILFLNKTDLLEQKVSNPETDIRWYYPHFNGNPHSVLDVQNFILQMFMSVRRSSSISRIYHHFTTAIDTRNINVVFNSVKDTILQRNLNALMLQ</sequence>
<dbReference type="GeneID" id="117150652"/>
<keyword evidence="2 6" id="KW-0547">Nucleotide-binding</keyword>
<dbReference type="GO" id="GO:0046872">
    <property type="term" value="F:metal ion binding"/>
    <property type="evidence" value="ECO:0007669"/>
    <property type="project" value="UniProtKB-KW"/>
</dbReference>
<dbReference type="InterPro" id="IPR027417">
    <property type="entry name" value="P-loop_NTPase"/>
</dbReference>
<feature type="binding site" evidence="7">
    <location>
        <position position="291"/>
    </location>
    <ligand>
        <name>Mg(2+)</name>
        <dbReference type="ChEBI" id="CHEBI:18420"/>
    </ligand>
</feature>
<dbReference type="GO" id="GO:0007188">
    <property type="term" value="P:adenylate cyclase-modulating G protein-coupled receptor signaling pathway"/>
    <property type="evidence" value="ECO:0007669"/>
    <property type="project" value="TreeGrafter"/>
</dbReference>
<dbReference type="SUPFAM" id="SSF47895">
    <property type="entry name" value="Transducin (alpha subunit), insertion domain"/>
    <property type="match status" value="1"/>
</dbReference>
<dbReference type="FunFam" id="1.10.400.10:FF:000002">
    <property type="entry name" value="guanine nucleotide-binding protein G(Q) subunit alpha"/>
    <property type="match status" value="1"/>
</dbReference>
<dbReference type="AlphaFoldDB" id="A0A6P8LDW2"/>
<evidence type="ECO:0000256" key="7">
    <source>
        <dbReference type="PIRSR" id="PIRSR601019-2"/>
    </source>
</evidence>
<feature type="binding site" evidence="6">
    <location>
        <position position="440"/>
    </location>
    <ligand>
        <name>GTP</name>
        <dbReference type="ChEBI" id="CHEBI:37565"/>
    </ligand>
</feature>
<proteinExistence type="predicted"/>
<dbReference type="GO" id="GO:0003925">
    <property type="term" value="F:G protein activity"/>
    <property type="evidence" value="ECO:0007669"/>
    <property type="project" value="UniProtKB-ARBA"/>
</dbReference>
<dbReference type="RefSeq" id="XP_033173524.1">
    <property type="nucleotide sequence ID" value="XM_033317633.1"/>
</dbReference>
<dbReference type="PANTHER" id="PTHR10218:SF360">
    <property type="entry name" value="GUANINE NUCLEOTIDE-BINDING PROTEIN SUBUNIT ALPHA HOMOLOG"/>
    <property type="match status" value="1"/>
</dbReference>
<keyword evidence="4 6" id="KW-0342">GTP-binding</keyword>
<gene>
    <name evidence="9" type="primary">LOC117150652</name>
</gene>
<dbReference type="Pfam" id="PF00503">
    <property type="entry name" value="G-alpha"/>
    <property type="match status" value="1"/>
</dbReference>
<evidence type="ECO:0000256" key="6">
    <source>
        <dbReference type="PIRSR" id="PIRSR601019-1"/>
    </source>
</evidence>
<dbReference type="GO" id="GO:0031526">
    <property type="term" value="C:brush border membrane"/>
    <property type="evidence" value="ECO:0007669"/>
    <property type="project" value="TreeGrafter"/>
</dbReference>
<evidence type="ECO:0000256" key="3">
    <source>
        <dbReference type="ARBA" id="ARBA00022842"/>
    </source>
</evidence>
<evidence type="ECO:0000256" key="5">
    <source>
        <dbReference type="ARBA" id="ARBA00023224"/>
    </source>
</evidence>
<keyword evidence="1 7" id="KW-0479">Metal-binding</keyword>
<evidence type="ECO:0000256" key="2">
    <source>
        <dbReference type="ARBA" id="ARBA00022741"/>
    </source>
</evidence>
<feature type="binding site" evidence="6">
    <location>
        <begin position="380"/>
        <end position="383"/>
    </location>
    <ligand>
        <name>GTP</name>
        <dbReference type="ChEBI" id="CHEBI:37565"/>
    </ligand>
</feature>
<dbReference type="PROSITE" id="PS51882">
    <property type="entry name" value="G_ALPHA"/>
    <property type="match status" value="1"/>
</dbReference>
<name>A0A6P8LDW2_DROMA</name>
<dbReference type="InterPro" id="IPR000469">
    <property type="entry name" value="Gprotein_alpha_12/13"/>
</dbReference>
<feature type="binding site" evidence="7">
    <location>
        <position position="157"/>
    </location>
    <ligand>
        <name>Mg(2+)</name>
        <dbReference type="ChEBI" id="CHEBI:18420"/>
    </ligand>
</feature>
<feature type="binding site" evidence="6">
    <location>
        <begin position="310"/>
        <end position="314"/>
    </location>
    <ligand>
        <name>GTP</name>
        <dbReference type="ChEBI" id="CHEBI:37565"/>
    </ligand>
</feature>
<dbReference type="SUPFAM" id="SSF52540">
    <property type="entry name" value="P-loop containing nucleoside triphosphate hydrolases"/>
    <property type="match status" value="1"/>
</dbReference>
<dbReference type="CTD" id="3355131"/>
<evidence type="ECO:0000256" key="1">
    <source>
        <dbReference type="ARBA" id="ARBA00022723"/>
    </source>
</evidence>
<evidence type="ECO:0000313" key="9">
    <source>
        <dbReference type="RefSeq" id="XP_033173524.1"/>
    </source>
</evidence>
<dbReference type="GO" id="GO:0005834">
    <property type="term" value="C:heterotrimeric G-protein complex"/>
    <property type="evidence" value="ECO:0007669"/>
    <property type="project" value="TreeGrafter"/>
</dbReference>
<feature type="binding site" evidence="6">
    <location>
        <begin position="285"/>
        <end position="291"/>
    </location>
    <ligand>
        <name>GTP</name>
        <dbReference type="ChEBI" id="CHEBI:37565"/>
    </ligand>
</feature>
<dbReference type="PRINTS" id="PR00318">
    <property type="entry name" value="GPROTEINA"/>
</dbReference>
<dbReference type="Gene3D" id="3.40.50.300">
    <property type="entry name" value="P-loop containing nucleotide triphosphate hydrolases"/>
    <property type="match status" value="1"/>
</dbReference>
<reference evidence="9" key="1">
    <citation type="submission" date="2025-08" db="UniProtKB">
        <authorList>
            <consortium name="RefSeq"/>
        </authorList>
    </citation>
    <scope>IDENTIFICATION</scope>
    <source>
        <strain evidence="9">Mau12</strain>
        <tissue evidence="9">Whole Body</tissue>
    </source>
</reference>
<feature type="binding site" evidence="6">
    <location>
        <begin position="153"/>
        <end position="158"/>
    </location>
    <ligand>
        <name>GTP</name>
        <dbReference type="ChEBI" id="CHEBI:37565"/>
    </ligand>
</feature>
<dbReference type="GO" id="GO:0005737">
    <property type="term" value="C:cytoplasm"/>
    <property type="evidence" value="ECO:0007669"/>
    <property type="project" value="TreeGrafter"/>
</dbReference>
<keyword evidence="5" id="KW-0807">Transducer</keyword>
<evidence type="ECO:0000313" key="8">
    <source>
        <dbReference type="Proteomes" id="UP000515162"/>
    </source>
</evidence>
<dbReference type="GO" id="GO:0048468">
    <property type="term" value="P:cell development"/>
    <property type="evidence" value="ECO:0007669"/>
    <property type="project" value="UniProtKB-ARBA"/>
</dbReference>
<accession>A0A6P8LDW2</accession>
<dbReference type="GO" id="GO:0030234">
    <property type="term" value="F:enzyme regulator activity"/>
    <property type="evidence" value="ECO:0007669"/>
    <property type="project" value="UniProtKB-ARBA"/>
</dbReference>
<dbReference type="CDD" id="cd00066">
    <property type="entry name" value="G-alpha"/>
    <property type="match status" value="1"/>
</dbReference>
<dbReference type="Proteomes" id="UP000515162">
    <property type="component" value="Chromosome 2L"/>
</dbReference>
<organism evidence="8 9">
    <name type="scientific">Drosophila mauritiana</name>
    <name type="common">Fruit fly</name>
    <dbReference type="NCBI Taxonomy" id="7226"/>
    <lineage>
        <taxon>Eukaryota</taxon>
        <taxon>Metazoa</taxon>
        <taxon>Ecdysozoa</taxon>
        <taxon>Arthropoda</taxon>
        <taxon>Hexapoda</taxon>
        <taxon>Insecta</taxon>
        <taxon>Pterygota</taxon>
        <taxon>Neoptera</taxon>
        <taxon>Endopterygota</taxon>
        <taxon>Diptera</taxon>
        <taxon>Brachycera</taxon>
        <taxon>Muscomorpha</taxon>
        <taxon>Ephydroidea</taxon>
        <taxon>Drosophilidae</taxon>
        <taxon>Drosophila</taxon>
        <taxon>Sophophora</taxon>
    </lineage>
</organism>
<dbReference type="GO" id="GO:0031752">
    <property type="term" value="F:D5 dopamine receptor binding"/>
    <property type="evidence" value="ECO:0007669"/>
    <property type="project" value="TreeGrafter"/>
</dbReference>
<keyword evidence="3 7" id="KW-0460">Magnesium</keyword>
<dbReference type="GO" id="GO:0007266">
    <property type="term" value="P:Rho protein signal transduction"/>
    <property type="evidence" value="ECO:0007669"/>
    <property type="project" value="InterPro"/>
</dbReference>
<dbReference type="SMART" id="SM00275">
    <property type="entry name" value="G_alpha"/>
    <property type="match status" value="1"/>
</dbReference>
<keyword evidence="8" id="KW-1185">Reference proteome</keyword>
<feature type="binding site" evidence="6">
    <location>
        <begin position="260"/>
        <end position="261"/>
    </location>
    <ligand>
        <name>GTP</name>
        <dbReference type="ChEBI" id="CHEBI:37565"/>
    </ligand>
</feature>
<dbReference type="Gene3D" id="1.10.400.10">
    <property type="entry name" value="GI Alpha 1, domain 2-like"/>
    <property type="match status" value="1"/>
</dbReference>
<dbReference type="InterPro" id="IPR001019">
    <property type="entry name" value="Gprotein_alpha_su"/>
</dbReference>
<dbReference type="GO" id="GO:0000902">
    <property type="term" value="P:cell morphogenesis"/>
    <property type="evidence" value="ECO:0007669"/>
    <property type="project" value="UniProtKB-ARBA"/>
</dbReference>
<dbReference type="PANTHER" id="PTHR10218">
    <property type="entry name" value="GTP-BINDING PROTEIN ALPHA SUBUNIT"/>
    <property type="match status" value="1"/>
</dbReference>
<dbReference type="PRINTS" id="PR00440">
    <property type="entry name" value="GPROTEINA12"/>
</dbReference>
<dbReference type="FunFam" id="3.40.50.300:FF:000692">
    <property type="entry name" value="Guanine nucleotide-binding protein subunit alpha"/>
    <property type="match status" value="2"/>
</dbReference>